<accession>A7NIV8</accession>
<comment type="cofactor">
    <cofactor evidence="7">
        <name>[2Fe-2S] cluster</name>
        <dbReference type="ChEBI" id="CHEBI:190135"/>
    </cofactor>
    <text evidence="7">Binds 1 [2Fe-2S] cluster.</text>
</comment>
<dbReference type="InterPro" id="IPR041921">
    <property type="entry name" value="NuoE_N"/>
</dbReference>
<gene>
    <name evidence="8" type="ordered locus">Rcas_1320</name>
</gene>
<dbReference type="SUPFAM" id="SSF52833">
    <property type="entry name" value="Thioredoxin-like"/>
    <property type="match status" value="1"/>
</dbReference>
<dbReference type="InterPro" id="IPR002023">
    <property type="entry name" value="NuoE-like"/>
</dbReference>
<dbReference type="eggNOG" id="COG1905">
    <property type="taxonomic scope" value="Bacteria"/>
</dbReference>
<dbReference type="GO" id="GO:0046872">
    <property type="term" value="F:metal ion binding"/>
    <property type="evidence" value="ECO:0007669"/>
    <property type="project" value="UniProtKB-KW"/>
</dbReference>
<keyword evidence="5 7" id="KW-0411">Iron-sulfur</keyword>
<reference evidence="8 9" key="1">
    <citation type="submission" date="2007-08" db="EMBL/GenBank/DDBJ databases">
        <title>Complete sequence of Roseiflexus castenholzii DSM 13941.</title>
        <authorList>
            <consortium name="US DOE Joint Genome Institute"/>
            <person name="Copeland A."/>
            <person name="Lucas S."/>
            <person name="Lapidus A."/>
            <person name="Barry K."/>
            <person name="Glavina del Rio T."/>
            <person name="Dalin E."/>
            <person name="Tice H."/>
            <person name="Pitluck S."/>
            <person name="Thompson L.S."/>
            <person name="Brettin T."/>
            <person name="Bruce D."/>
            <person name="Detter J.C."/>
            <person name="Han C."/>
            <person name="Tapia R."/>
            <person name="Schmutz J."/>
            <person name="Larimer F."/>
            <person name="Land M."/>
            <person name="Hauser L."/>
            <person name="Kyrpides N."/>
            <person name="Mikhailova N."/>
            <person name="Bryant D.A."/>
            <person name="Hanada S."/>
            <person name="Tsukatani Y."/>
            <person name="Richardson P."/>
        </authorList>
    </citation>
    <scope>NUCLEOTIDE SEQUENCE [LARGE SCALE GENOMIC DNA]</scope>
    <source>
        <strain evidence="9">DSM 13941 / HLO8</strain>
    </source>
</reference>
<comment type="similarity">
    <text evidence="1">Belongs to the complex I 24 kDa subunit family.</text>
</comment>
<keyword evidence="2 7" id="KW-0001">2Fe-2S</keyword>
<name>A7NIV8_ROSCS</name>
<keyword evidence="3 7" id="KW-0479">Metal-binding</keyword>
<dbReference type="PROSITE" id="PS01099">
    <property type="entry name" value="COMPLEX1_24K"/>
    <property type="match status" value="1"/>
</dbReference>
<evidence type="ECO:0000256" key="6">
    <source>
        <dbReference type="ARBA" id="ARBA00034078"/>
    </source>
</evidence>
<evidence type="ECO:0000256" key="4">
    <source>
        <dbReference type="ARBA" id="ARBA00023004"/>
    </source>
</evidence>
<dbReference type="PANTHER" id="PTHR10371">
    <property type="entry name" value="NADH DEHYDROGENASE UBIQUINONE FLAVOPROTEIN 2, MITOCHONDRIAL"/>
    <property type="match status" value="1"/>
</dbReference>
<dbReference type="Gene3D" id="1.10.10.1590">
    <property type="entry name" value="NADH-quinone oxidoreductase subunit E"/>
    <property type="match status" value="1"/>
</dbReference>
<dbReference type="Gene3D" id="3.40.30.10">
    <property type="entry name" value="Glutaredoxin"/>
    <property type="match status" value="1"/>
</dbReference>
<dbReference type="OrthoDB" id="9807941at2"/>
<keyword evidence="9" id="KW-1185">Reference proteome</keyword>
<comment type="cofactor">
    <cofactor evidence="6">
        <name>[2Fe-2S] cluster</name>
        <dbReference type="ChEBI" id="CHEBI:190135"/>
    </cofactor>
</comment>
<dbReference type="STRING" id="383372.Rcas_1320"/>
<dbReference type="GO" id="GO:0051537">
    <property type="term" value="F:2 iron, 2 sulfur cluster binding"/>
    <property type="evidence" value="ECO:0007669"/>
    <property type="project" value="UniProtKB-KW"/>
</dbReference>
<dbReference type="Proteomes" id="UP000000263">
    <property type="component" value="Chromosome"/>
</dbReference>
<dbReference type="HOGENOM" id="CLU_054362_2_0_0"/>
<evidence type="ECO:0000313" key="9">
    <source>
        <dbReference type="Proteomes" id="UP000000263"/>
    </source>
</evidence>
<protein>
    <submittedName>
        <fullName evidence="8">NADH-quinone oxidoreductase, E subunit</fullName>
    </submittedName>
</protein>
<dbReference type="KEGG" id="rca:Rcas_1320"/>
<sequence length="174" mass="19361">MSLIEKYGAEIESIIARYPHKRSAVLPLLFIAQDEYGYLTDAAMREVATLLDMPPTDVFEVAGFYSLLYEQPVGRWVLQVCDDVPCAFCGAEDLIAALQAKLGIAVDQTTPDGMFTLQRVKCLADCDHAPVLQANLEYYHDLTTPEKVDAVLAELRRRAESGEKLSISGRYADR</sequence>
<feature type="binding site" evidence="7">
    <location>
        <position position="81"/>
    </location>
    <ligand>
        <name>[2Fe-2S] cluster</name>
        <dbReference type="ChEBI" id="CHEBI:190135"/>
    </ligand>
</feature>
<organism evidence="8 9">
    <name type="scientific">Roseiflexus castenholzii (strain DSM 13941 / HLO8)</name>
    <dbReference type="NCBI Taxonomy" id="383372"/>
    <lineage>
        <taxon>Bacteria</taxon>
        <taxon>Bacillati</taxon>
        <taxon>Chloroflexota</taxon>
        <taxon>Chloroflexia</taxon>
        <taxon>Chloroflexales</taxon>
        <taxon>Roseiflexineae</taxon>
        <taxon>Roseiflexaceae</taxon>
        <taxon>Roseiflexus</taxon>
    </lineage>
</organism>
<dbReference type="AlphaFoldDB" id="A7NIV8"/>
<evidence type="ECO:0000256" key="5">
    <source>
        <dbReference type="ARBA" id="ARBA00023014"/>
    </source>
</evidence>
<dbReference type="PANTHER" id="PTHR10371:SF3">
    <property type="entry name" value="NADH DEHYDROGENASE [UBIQUINONE] FLAVOPROTEIN 2, MITOCHONDRIAL"/>
    <property type="match status" value="1"/>
</dbReference>
<dbReference type="InterPro" id="IPR036249">
    <property type="entry name" value="Thioredoxin-like_sf"/>
</dbReference>
<evidence type="ECO:0000256" key="2">
    <source>
        <dbReference type="ARBA" id="ARBA00022714"/>
    </source>
</evidence>
<feature type="binding site" evidence="7">
    <location>
        <position position="86"/>
    </location>
    <ligand>
        <name>[2Fe-2S] cluster</name>
        <dbReference type="ChEBI" id="CHEBI:190135"/>
    </ligand>
</feature>
<dbReference type="GO" id="GO:0003954">
    <property type="term" value="F:NADH dehydrogenase activity"/>
    <property type="evidence" value="ECO:0007669"/>
    <property type="project" value="TreeGrafter"/>
</dbReference>
<dbReference type="NCBIfam" id="TIGR01958">
    <property type="entry name" value="nuoE_fam"/>
    <property type="match status" value="1"/>
</dbReference>
<dbReference type="FunFam" id="1.10.10.1590:FF:000001">
    <property type="entry name" value="NADH-quinone oxidoreductase subunit E"/>
    <property type="match status" value="1"/>
</dbReference>
<feature type="binding site" evidence="7">
    <location>
        <position position="126"/>
    </location>
    <ligand>
        <name>[2Fe-2S] cluster</name>
        <dbReference type="ChEBI" id="CHEBI:190135"/>
    </ligand>
</feature>
<dbReference type="NCBIfam" id="NF005722">
    <property type="entry name" value="PRK07539.1-2"/>
    <property type="match status" value="1"/>
</dbReference>
<dbReference type="InterPro" id="IPR042128">
    <property type="entry name" value="NuoE_dom"/>
</dbReference>
<dbReference type="Pfam" id="PF01257">
    <property type="entry name" value="2Fe-2S_thioredx"/>
    <property type="match status" value="1"/>
</dbReference>
<dbReference type="PIRSF" id="PIRSF000216">
    <property type="entry name" value="NADH_DH_24kDa"/>
    <property type="match status" value="1"/>
</dbReference>
<keyword evidence="4 7" id="KW-0408">Iron</keyword>
<dbReference type="RefSeq" id="WP_012119845.1">
    <property type="nucleotide sequence ID" value="NC_009767.1"/>
</dbReference>
<evidence type="ECO:0000256" key="7">
    <source>
        <dbReference type="PIRSR" id="PIRSR000216-1"/>
    </source>
</evidence>
<evidence type="ECO:0000313" key="8">
    <source>
        <dbReference type="EMBL" id="ABU57416.1"/>
    </source>
</evidence>
<proteinExistence type="inferred from homology"/>
<feature type="binding site" evidence="7">
    <location>
        <position position="122"/>
    </location>
    <ligand>
        <name>[2Fe-2S] cluster</name>
        <dbReference type="ChEBI" id="CHEBI:190135"/>
    </ligand>
</feature>
<evidence type="ECO:0000256" key="1">
    <source>
        <dbReference type="ARBA" id="ARBA00010643"/>
    </source>
</evidence>
<evidence type="ECO:0000256" key="3">
    <source>
        <dbReference type="ARBA" id="ARBA00022723"/>
    </source>
</evidence>
<dbReference type="CDD" id="cd03064">
    <property type="entry name" value="TRX_Fd_NuoE"/>
    <property type="match status" value="1"/>
</dbReference>
<dbReference type="EMBL" id="CP000804">
    <property type="protein sequence ID" value="ABU57416.1"/>
    <property type="molecule type" value="Genomic_DNA"/>
</dbReference>